<dbReference type="EMBL" id="CADCTO010000415">
    <property type="protein sequence ID" value="CAA9274721.1"/>
    <property type="molecule type" value="Genomic_DNA"/>
</dbReference>
<dbReference type="NCBIfam" id="NF033577">
    <property type="entry name" value="transpos_IS481"/>
    <property type="match status" value="1"/>
</dbReference>
<dbReference type="InterPro" id="IPR012337">
    <property type="entry name" value="RNaseH-like_sf"/>
</dbReference>
<dbReference type="SUPFAM" id="SSF46689">
    <property type="entry name" value="Homeodomain-like"/>
    <property type="match status" value="1"/>
</dbReference>
<organism evidence="2">
    <name type="scientific">uncultured Armatimonadetes bacterium</name>
    <dbReference type="NCBI Taxonomy" id="157466"/>
    <lineage>
        <taxon>Bacteria</taxon>
        <taxon>Bacillati</taxon>
        <taxon>Armatimonadota</taxon>
        <taxon>environmental samples</taxon>
    </lineage>
</organism>
<dbReference type="InterPro" id="IPR009057">
    <property type="entry name" value="Homeodomain-like_sf"/>
</dbReference>
<dbReference type="PROSITE" id="PS50994">
    <property type="entry name" value="INTEGRASE"/>
    <property type="match status" value="1"/>
</dbReference>
<reference evidence="2" key="1">
    <citation type="submission" date="2020-02" db="EMBL/GenBank/DDBJ databases">
        <authorList>
            <person name="Meier V. D."/>
        </authorList>
    </citation>
    <scope>NUCLEOTIDE SEQUENCE</scope>
    <source>
        <strain evidence="2">AVDCRST_MAG63</strain>
    </source>
</reference>
<accession>A0A6J4JFE4</accession>
<proteinExistence type="predicted"/>
<dbReference type="InterPro" id="IPR055247">
    <property type="entry name" value="InsJ-like_HTH"/>
</dbReference>
<dbReference type="SUPFAM" id="SSF53098">
    <property type="entry name" value="Ribonuclease H-like"/>
    <property type="match status" value="1"/>
</dbReference>
<dbReference type="AlphaFoldDB" id="A0A6J4JFE4"/>
<gene>
    <name evidence="2" type="ORF">AVDCRST_MAG63-3141</name>
</gene>
<dbReference type="Gene3D" id="3.30.420.10">
    <property type="entry name" value="Ribonuclease H-like superfamily/Ribonuclease H"/>
    <property type="match status" value="1"/>
</dbReference>
<evidence type="ECO:0000313" key="2">
    <source>
        <dbReference type="EMBL" id="CAA9274721.1"/>
    </source>
</evidence>
<dbReference type="Gene3D" id="1.10.10.10">
    <property type="entry name" value="Winged helix-like DNA-binding domain superfamily/Winged helix DNA-binding domain"/>
    <property type="match status" value="1"/>
</dbReference>
<name>A0A6J4JFE4_9BACT</name>
<dbReference type="InterPro" id="IPR001584">
    <property type="entry name" value="Integrase_cat-core"/>
</dbReference>
<dbReference type="PANTHER" id="PTHR47515">
    <property type="entry name" value="LOW CALCIUM RESPONSE LOCUS PROTEIN T"/>
    <property type="match status" value="1"/>
</dbReference>
<dbReference type="Pfam" id="PF13518">
    <property type="entry name" value="HTH_28"/>
    <property type="match status" value="1"/>
</dbReference>
<sequence>MPWKETAPMQERAKLVALYLDGRFTMTELCQHFGVSRRTGYKWAARFEEAGPEGLKDQSRAPHRCPHRTGEQTQELLLAAKRARPSWGPKKLLAYLRARHPDVALPAPSTAGALFARQGLTKRKRRRGWPHPGATPLQAEEPNRVWCADFKGQFKTGDGLYCFPLTVSDACSRYLLAVDAYLSTQTSGARATFERLFRECGLPAAMRTDNGAPFATTGLRGLSRLSVWWMRLGIAHQRIEPGKPQQNGRHERMHKTLKEEATKPGQKDRAAQQERFDAFRAEFNGERPHEALGQRTPASLYAPSPRPFPARLPEPEYPSHFVVRLVSGAGTFRLKGWQKHIGEALAGEYIGLEEMDEGLWGIYFCDTALARFDEKDGTVRG</sequence>
<feature type="domain" description="Integrase catalytic" evidence="1">
    <location>
        <begin position="138"/>
        <end position="305"/>
    </location>
</feature>
<protein>
    <submittedName>
        <fullName evidence="2">Mobile element protein</fullName>
    </submittedName>
</protein>
<evidence type="ECO:0000259" key="1">
    <source>
        <dbReference type="PROSITE" id="PS50994"/>
    </source>
</evidence>
<dbReference type="InterPro" id="IPR047656">
    <property type="entry name" value="IS481-like_transpos"/>
</dbReference>
<dbReference type="PANTHER" id="PTHR47515:SF2">
    <property type="entry name" value="INTEGRASE CORE DOMAIN PROTEIN"/>
    <property type="match status" value="1"/>
</dbReference>
<dbReference type="Pfam" id="PF13683">
    <property type="entry name" value="rve_3"/>
    <property type="match status" value="1"/>
</dbReference>
<dbReference type="InterPro" id="IPR036397">
    <property type="entry name" value="RNaseH_sf"/>
</dbReference>
<dbReference type="InterPro" id="IPR036388">
    <property type="entry name" value="WH-like_DNA-bd_sf"/>
</dbReference>
<dbReference type="GO" id="GO:0015074">
    <property type="term" value="P:DNA integration"/>
    <property type="evidence" value="ECO:0007669"/>
    <property type="project" value="InterPro"/>
</dbReference>
<dbReference type="GO" id="GO:0003676">
    <property type="term" value="F:nucleic acid binding"/>
    <property type="evidence" value="ECO:0007669"/>
    <property type="project" value="InterPro"/>
</dbReference>